<gene>
    <name evidence="3" type="ORF">COX02_01615</name>
</gene>
<feature type="domain" description="Glycosyltransferase 2-like" evidence="2">
    <location>
        <begin position="8"/>
        <end position="163"/>
    </location>
</feature>
<reference evidence="3 4" key="1">
    <citation type="submission" date="2017-09" db="EMBL/GenBank/DDBJ databases">
        <title>Depth-based differentiation of microbial function through sediment-hosted aquifers and enrichment of novel symbionts in the deep terrestrial subsurface.</title>
        <authorList>
            <person name="Probst A.J."/>
            <person name="Ladd B."/>
            <person name="Jarett J.K."/>
            <person name="Geller-Mcgrath D.E."/>
            <person name="Sieber C.M."/>
            <person name="Emerson J.B."/>
            <person name="Anantharaman K."/>
            <person name="Thomas B.C."/>
            <person name="Malmstrom R."/>
            <person name="Stieglmeier M."/>
            <person name="Klingl A."/>
            <person name="Woyke T."/>
            <person name="Ryan C.M."/>
            <person name="Banfield J.F."/>
        </authorList>
    </citation>
    <scope>NUCLEOTIDE SEQUENCE [LARGE SCALE GENOMIC DNA]</scope>
    <source>
        <strain evidence="3">CG22_combo_CG10-13_8_21_14_all_37_9</strain>
    </source>
</reference>
<dbReference type="CDD" id="cd00761">
    <property type="entry name" value="Glyco_tranf_GTA_type"/>
    <property type="match status" value="1"/>
</dbReference>
<organism evidence="3 4">
    <name type="scientific">Candidatus Vogelbacteria bacterium CG22_combo_CG10-13_8_21_14_all_37_9</name>
    <dbReference type="NCBI Taxonomy" id="1975046"/>
    <lineage>
        <taxon>Bacteria</taxon>
        <taxon>Candidatus Vogeliibacteriota</taxon>
    </lineage>
</organism>
<dbReference type="PANTHER" id="PTHR43685:SF2">
    <property type="entry name" value="GLYCOSYLTRANSFERASE 2-LIKE DOMAIN-CONTAINING PROTEIN"/>
    <property type="match status" value="1"/>
</dbReference>
<sequence>MELEPKISLIIPAYNEERYLTACLESVLRNASTQLFEIIVIDNASTDQTAKIATSFSGVRVVREEQKGLTRARQRGFTEARGDILAYIDADTRLPLGWIEQVLTEFRREPNLASLSGPYIYYDLDPFQQLLIKFYWSILAWPSYLIIGYLLVGGNFAIRKEVLTKMNGFDTSIEFYGEDTNIARRAKSFGLVKFKLSFFIYSSARRLKGQGFIKTAWLYIVNFLSEVLRQKPATSNYQDLR</sequence>
<keyword evidence="3" id="KW-0808">Transferase</keyword>
<evidence type="ECO:0000313" key="4">
    <source>
        <dbReference type="Proteomes" id="UP000229334"/>
    </source>
</evidence>
<evidence type="ECO:0000313" key="3">
    <source>
        <dbReference type="EMBL" id="PIP58185.1"/>
    </source>
</evidence>
<keyword evidence="1" id="KW-0472">Membrane</keyword>
<keyword evidence="1" id="KW-1133">Transmembrane helix</keyword>
<keyword evidence="1" id="KW-0812">Transmembrane</keyword>
<dbReference type="InterPro" id="IPR029044">
    <property type="entry name" value="Nucleotide-diphossugar_trans"/>
</dbReference>
<protein>
    <submittedName>
        <fullName evidence="3">Glycosyl transferase family 2</fullName>
    </submittedName>
</protein>
<evidence type="ECO:0000259" key="2">
    <source>
        <dbReference type="Pfam" id="PF00535"/>
    </source>
</evidence>
<dbReference type="PANTHER" id="PTHR43685">
    <property type="entry name" value="GLYCOSYLTRANSFERASE"/>
    <property type="match status" value="1"/>
</dbReference>
<dbReference type="Proteomes" id="UP000229334">
    <property type="component" value="Unassembled WGS sequence"/>
</dbReference>
<dbReference type="GO" id="GO:0016740">
    <property type="term" value="F:transferase activity"/>
    <property type="evidence" value="ECO:0007669"/>
    <property type="project" value="UniProtKB-KW"/>
</dbReference>
<dbReference type="EMBL" id="PCSX01000026">
    <property type="protein sequence ID" value="PIP58185.1"/>
    <property type="molecule type" value="Genomic_DNA"/>
</dbReference>
<evidence type="ECO:0000256" key="1">
    <source>
        <dbReference type="SAM" id="Phobius"/>
    </source>
</evidence>
<comment type="caution">
    <text evidence="3">The sequence shown here is derived from an EMBL/GenBank/DDBJ whole genome shotgun (WGS) entry which is preliminary data.</text>
</comment>
<dbReference type="SUPFAM" id="SSF53448">
    <property type="entry name" value="Nucleotide-diphospho-sugar transferases"/>
    <property type="match status" value="1"/>
</dbReference>
<proteinExistence type="predicted"/>
<dbReference type="Gene3D" id="3.90.550.10">
    <property type="entry name" value="Spore Coat Polysaccharide Biosynthesis Protein SpsA, Chain A"/>
    <property type="match status" value="1"/>
</dbReference>
<name>A0A2H0BKI0_9BACT</name>
<dbReference type="Pfam" id="PF00535">
    <property type="entry name" value="Glycos_transf_2"/>
    <property type="match status" value="1"/>
</dbReference>
<dbReference type="InterPro" id="IPR001173">
    <property type="entry name" value="Glyco_trans_2-like"/>
</dbReference>
<accession>A0A2H0BKI0</accession>
<dbReference type="AlphaFoldDB" id="A0A2H0BKI0"/>
<feature type="transmembrane region" description="Helical" evidence="1">
    <location>
        <begin position="134"/>
        <end position="158"/>
    </location>
</feature>
<dbReference type="InterPro" id="IPR050834">
    <property type="entry name" value="Glycosyltransf_2"/>
</dbReference>